<organism evidence="1 2">
    <name type="scientific">Sinanodonta woodiana</name>
    <name type="common">Chinese pond mussel</name>
    <name type="synonym">Anodonta woodiana</name>
    <dbReference type="NCBI Taxonomy" id="1069815"/>
    <lineage>
        <taxon>Eukaryota</taxon>
        <taxon>Metazoa</taxon>
        <taxon>Spiralia</taxon>
        <taxon>Lophotrochozoa</taxon>
        <taxon>Mollusca</taxon>
        <taxon>Bivalvia</taxon>
        <taxon>Autobranchia</taxon>
        <taxon>Heteroconchia</taxon>
        <taxon>Palaeoheterodonta</taxon>
        <taxon>Unionida</taxon>
        <taxon>Unionoidea</taxon>
        <taxon>Unionidae</taxon>
        <taxon>Unioninae</taxon>
        <taxon>Sinanodonta</taxon>
    </lineage>
</organism>
<dbReference type="Proteomes" id="UP001634394">
    <property type="component" value="Unassembled WGS sequence"/>
</dbReference>
<dbReference type="AlphaFoldDB" id="A0ABD3VN39"/>
<proteinExistence type="predicted"/>
<comment type="caution">
    <text evidence="1">The sequence shown here is derived from an EMBL/GenBank/DDBJ whole genome shotgun (WGS) entry which is preliminary data.</text>
</comment>
<evidence type="ECO:0000313" key="1">
    <source>
        <dbReference type="EMBL" id="KAL3863009.1"/>
    </source>
</evidence>
<evidence type="ECO:0000313" key="2">
    <source>
        <dbReference type="Proteomes" id="UP001634394"/>
    </source>
</evidence>
<feature type="non-terminal residue" evidence="1">
    <location>
        <position position="106"/>
    </location>
</feature>
<sequence length="106" mass="11632">EKTFNPTQYLSDRQKELDLPRISPTDARHSFETSSVALLKPKQRITLATYLAHSLATADAHYIDINEEQTQHMSKAISILQQPISVVPSSTTVASGNHPTIATSSS</sequence>
<name>A0ABD3VN39_SINWO</name>
<feature type="non-terminal residue" evidence="1">
    <location>
        <position position="1"/>
    </location>
</feature>
<protein>
    <submittedName>
        <fullName evidence="1">Uncharacterized protein</fullName>
    </submittedName>
</protein>
<reference evidence="1 2" key="1">
    <citation type="submission" date="2024-11" db="EMBL/GenBank/DDBJ databases">
        <title>Chromosome-level genome assembly of the freshwater bivalve Anodonta woodiana.</title>
        <authorList>
            <person name="Chen X."/>
        </authorList>
    </citation>
    <scope>NUCLEOTIDE SEQUENCE [LARGE SCALE GENOMIC DNA]</scope>
    <source>
        <strain evidence="1">MN2024</strain>
        <tissue evidence="1">Gills</tissue>
    </source>
</reference>
<gene>
    <name evidence="1" type="ORF">ACJMK2_004791</name>
</gene>
<accession>A0ABD3VN39</accession>
<keyword evidence="2" id="KW-1185">Reference proteome</keyword>
<dbReference type="EMBL" id="JBJQND010000010">
    <property type="protein sequence ID" value="KAL3863009.1"/>
    <property type="molecule type" value="Genomic_DNA"/>
</dbReference>